<accession>A0AB34JMD9</accession>
<dbReference type="Proteomes" id="UP001515480">
    <property type="component" value="Unassembled WGS sequence"/>
</dbReference>
<proteinExistence type="predicted"/>
<name>A0AB34JMD9_PRYPA</name>
<dbReference type="AlphaFoldDB" id="A0AB34JMD9"/>
<keyword evidence="3" id="KW-1185">Reference proteome</keyword>
<sequence>MVLSVPPLLGRQSARLPRGKARHVAGGPAVASAVAAGARGPTAIAGGWAPPRTQLSVVIGGSIVLGGDEEEPAVVPLATAATLTVKASPAGPLVRLEGSPSVAETGR</sequence>
<evidence type="ECO:0000313" key="2">
    <source>
        <dbReference type="EMBL" id="KAL1522724.1"/>
    </source>
</evidence>
<protein>
    <recommendedName>
        <fullName evidence="4">Altered inheritance of mitochondria protein 24, mitochondrial</fullName>
    </recommendedName>
</protein>
<comment type="caution">
    <text evidence="2">The sequence shown here is derived from an EMBL/GenBank/DDBJ whole genome shotgun (WGS) entry which is preliminary data.</text>
</comment>
<dbReference type="EMBL" id="JBGBPQ010000006">
    <property type="protein sequence ID" value="KAL1522724.1"/>
    <property type="molecule type" value="Genomic_DNA"/>
</dbReference>
<feature type="region of interest" description="Disordered" evidence="1">
    <location>
        <begin position="1"/>
        <end position="20"/>
    </location>
</feature>
<evidence type="ECO:0000313" key="3">
    <source>
        <dbReference type="Proteomes" id="UP001515480"/>
    </source>
</evidence>
<organism evidence="2 3">
    <name type="scientific">Prymnesium parvum</name>
    <name type="common">Toxic golden alga</name>
    <dbReference type="NCBI Taxonomy" id="97485"/>
    <lineage>
        <taxon>Eukaryota</taxon>
        <taxon>Haptista</taxon>
        <taxon>Haptophyta</taxon>
        <taxon>Prymnesiophyceae</taxon>
        <taxon>Prymnesiales</taxon>
        <taxon>Prymnesiaceae</taxon>
        <taxon>Prymnesium</taxon>
    </lineage>
</organism>
<evidence type="ECO:0000256" key="1">
    <source>
        <dbReference type="SAM" id="MobiDB-lite"/>
    </source>
</evidence>
<evidence type="ECO:0008006" key="4">
    <source>
        <dbReference type="Google" id="ProtNLM"/>
    </source>
</evidence>
<reference evidence="2 3" key="1">
    <citation type="journal article" date="2024" name="Science">
        <title>Giant polyketide synthase enzymes in the biosynthesis of giant marine polyether toxins.</title>
        <authorList>
            <person name="Fallon T.R."/>
            <person name="Shende V.V."/>
            <person name="Wierzbicki I.H."/>
            <person name="Pendleton A.L."/>
            <person name="Watervoot N.F."/>
            <person name="Auber R.P."/>
            <person name="Gonzalez D.J."/>
            <person name="Wisecaver J.H."/>
            <person name="Moore B.S."/>
        </authorList>
    </citation>
    <scope>NUCLEOTIDE SEQUENCE [LARGE SCALE GENOMIC DNA]</scope>
    <source>
        <strain evidence="2 3">12B1</strain>
    </source>
</reference>
<gene>
    <name evidence="2" type="ORF">AB1Y20_017699</name>
</gene>